<sequence>MKPEILIVFDLEKSQVKYCPSDILVSESAGLFETVKASEEFKNRFGRVVAQLDAAFWWRQIHLGIKFGMQLGGVNIKIV</sequence>
<keyword evidence="2" id="KW-1185">Reference proteome</keyword>
<name>A0A0L0G5P3_9EUKA</name>
<gene>
    <name evidence="1" type="ORF">SARC_03496</name>
</gene>
<dbReference type="EMBL" id="KQ241775">
    <property type="protein sequence ID" value="KNC84269.1"/>
    <property type="molecule type" value="Genomic_DNA"/>
</dbReference>
<dbReference type="RefSeq" id="XP_014158171.1">
    <property type="nucleotide sequence ID" value="XM_014302696.1"/>
</dbReference>
<evidence type="ECO:0000313" key="1">
    <source>
        <dbReference type="EMBL" id="KNC84269.1"/>
    </source>
</evidence>
<dbReference type="GeneID" id="25904000"/>
<dbReference type="AlphaFoldDB" id="A0A0L0G5P3"/>
<evidence type="ECO:0000313" key="2">
    <source>
        <dbReference type="Proteomes" id="UP000054560"/>
    </source>
</evidence>
<proteinExistence type="predicted"/>
<accession>A0A0L0G5P3</accession>
<organism evidence="1 2">
    <name type="scientific">Sphaeroforma arctica JP610</name>
    <dbReference type="NCBI Taxonomy" id="667725"/>
    <lineage>
        <taxon>Eukaryota</taxon>
        <taxon>Ichthyosporea</taxon>
        <taxon>Ichthyophonida</taxon>
        <taxon>Sphaeroforma</taxon>
    </lineage>
</organism>
<protein>
    <submittedName>
        <fullName evidence="1">Uncharacterized protein</fullName>
    </submittedName>
</protein>
<dbReference type="Proteomes" id="UP000054560">
    <property type="component" value="Unassembled WGS sequence"/>
</dbReference>
<reference evidence="1 2" key="1">
    <citation type="submission" date="2011-02" db="EMBL/GenBank/DDBJ databases">
        <title>The Genome Sequence of Sphaeroforma arctica JP610.</title>
        <authorList>
            <consortium name="The Broad Institute Genome Sequencing Platform"/>
            <person name="Russ C."/>
            <person name="Cuomo C."/>
            <person name="Young S.K."/>
            <person name="Zeng Q."/>
            <person name="Gargeya S."/>
            <person name="Alvarado L."/>
            <person name="Berlin A."/>
            <person name="Chapman S.B."/>
            <person name="Chen Z."/>
            <person name="Freedman E."/>
            <person name="Gellesch M."/>
            <person name="Goldberg J."/>
            <person name="Griggs A."/>
            <person name="Gujja S."/>
            <person name="Heilman E."/>
            <person name="Heiman D."/>
            <person name="Howarth C."/>
            <person name="Mehta T."/>
            <person name="Neiman D."/>
            <person name="Pearson M."/>
            <person name="Roberts A."/>
            <person name="Saif S."/>
            <person name="Shea T."/>
            <person name="Shenoy N."/>
            <person name="Sisk P."/>
            <person name="Stolte C."/>
            <person name="Sykes S."/>
            <person name="White J."/>
            <person name="Yandava C."/>
            <person name="Burger G."/>
            <person name="Gray M.W."/>
            <person name="Holland P.W.H."/>
            <person name="King N."/>
            <person name="Lang F.B.F."/>
            <person name="Roger A.J."/>
            <person name="Ruiz-Trillo I."/>
            <person name="Haas B."/>
            <person name="Nusbaum C."/>
            <person name="Birren B."/>
        </authorList>
    </citation>
    <scope>NUCLEOTIDE SEQUENCE [LARGE SCALE GENOMIC DNA]</scope>
    <source>
        <strain evidence="1 2">JP610</strain>
    </source>
</reference>